<keyword evidence="2" id="KW-0223">Dioxygenase</keyword>
<gene>
    <name evidence="5" type="ORF">GCM10023165_05740</name>
</gene>
<comment type="caution">
    <text evidence="5">The sequence shown here is derived from an EMBL/GenBank/DDBJ whole genome shotgun (WGS) entry which is preliminary data.</text>
</comment>
<evidence type="ECO:0000313" key="5">
    <source>
        <dbReference type="EMBL" id="GAA4331549.1"/>
    </source>
</evidence>
<comment type="similarity">
    <text evidence="1">Belongs to the intradiol ring-cleavage dioxygenase family.</text>
</comment>
<evidence type="ECO:0000256" key="1">
    <source>
        <dbReference type="ARBA" id="ARBA00007825"/>
    </source>
</evidence>
<keyword evidence="3" id="KW-0560">Oxidoreductase</keyword>
<accession>A0ABP8GYS5</accession>
<dbReference type="EMBL" id="BAABGJ010000004">
    <property type="protein sequence ID" value="GAA4331549.1"/>
    <property type="molecule type" value="Genomic_DNA"/>
</dbReference>
<evidence type="ECO:0000256" key="2">
    <source>
        <dbReference type="ARBA" id="ARBA00022964"/>
    </source>
</evidence>
<dbReference type="InterPro" id="IPR015889">
    <property type="entry name" value="Intradiol_dOase_core"/>
</dbReference>
<dbReference type="Proteomes" id="UP001500975">
    <property type="component" value="Unassembled WGS sequence"/>
</dbReference>
<evidence type="ECO:0000256" key="3">
    <source>
        <dbReference type="ARBA" id="ARBA00023002"/>
    </source>
</evidence>
<keyword evidence="6" id="KW-1185">Reference proteome</keyword>
<evidence type="ECO:0000259" key="4">
    <source>
        <dbReference type="PROSITE" id="PS00083"/>
    </source>
</evidence>
<sequence>MAAHPSSRLPRRTVAAAFIAVPVLWLGVRAQPQPLRIATPAQTEGPFYPVKLPADSDGDLLRNGTLRYRRGQPAWLEGSVSNLDGQPLRGAQVEIWQCDHDGHYHHPGDGDRADAAFQGFGRAVVDAQGGFQFRTIRPVPYGGRTAHIHVKVKMDGRELLTTQLYVAGDPGNARDFLWRSLSEPARGALTVSFDPVADGLRARFPIVVAA</sequence>
<dbReference type="RefSeq" id="WP_345535767.1">
    <property type="nucleotide sequence ID" value="NZ_BAABGJ010000004.1"/>
</dbReference>
<dbReference type="Gene3D" id="2.60.130.10">
    <property type="entry name" value="Aromatic compound dioxygenase"/>
    <property type="match status" value="1"/>
</dbReference>
<dbReference type="SUPFAM" id="SSF49482">
    <property type="entry name" value="Aromatic compound dioxygenase"/>
    <property type="match status" value="1"/>
</dbReference>
<dbReference type="PROSITE" id="PS00083">
    <property type="entry name" value="INTRADIOL_DIOXYGENAS"/>
    <property type="match status" value="1"/>
</dbReference>
<dbReference type="PANTHER" id="PTHR33711">
    <property type="entry name" value="DIOXYGENASE, PUTATIVE (AFU_ORTHOLOGUE AFUA_2G02910)-RELATED"/>
    <property type="match status" value="1"/>
</dbReference>
<proteinExistence type="inferred from homology"/>
<dbReference type="InterPro" id="IPR050770">
    <property type="entry name" value="Intradiol_RC_Dioxygenase"/>
</dbReference>
<dbReference type="PANTHER" id="PTHR33711:SF9">
    <property type="entry name" value="PROTOCATECHUATE 3,4-DIOXYGENASE ALPHA CHAIN"/>
    <property type="match status" value="1"/>
</dbReference>
<name>A0ABP8GYS5_9BURK</name>
<dbReference type="Pfam" id="PF00775">
    <property type="entry name" value="Dioxygenase_C"/>
    <property type="match status" value="1"/>
</dbReference>
<protein>
    <submittedName>
        <fullName evidence="5">Protocatechuate 3,4-dioxygenase</fullName>
    </submittedName>
</protein>
<evidence type="ECO:0000313" key="6">
    <source>
        <dbReference type="Proteomes" id="UP001500975"/>
    </source>
</evidence>
<dbReference type="InterPro" id="IPR000627">
    <property type="entry name" value="Intradiol_dOase_C"/>
</dbReference>
<feature type="domain" description="Intradiol ring-cleavage dioxygenases" evidence="4">
    <location>
        <begin position="76"/>
        <end position="104"/>
    </location>
</feature>
<reference evidence="6" key="1">
    <citation type="journal article" date="2019" name="Int. J. Syst. Evol. Microbiol.">
        <title>The Global Catalogue of Microorganisms (GCM) 10K type strain sequencing project: providing services to taxonomists for standard genome sequencing and annotation.</title>
        <authorList>
            <consortium name="The Broad Institute Genomics Platform"/>
            <consortium name="The Broad Institute Genome Sequencing Center for Infectious Disease"/>
            <person name="Wu L."/>
            <person name="Ma J."/>
        </authorList>
    </citation>
    <scope>NUCLEOTIDE SEQUENCE [LARGE SCALE GENOMIC DNA]</scope>
    <source>
        <strain evidence="6">JCM 17804</strain>
    </source>
</reference>
<organism evidence="5 6">
    <name type="scientific">Variovorax defluvii</name>
    <dbReference type="NCBI Taxonomy" id="913761"/>
    <lineage>
        <taxon>Bacteria</taxon>
        <taxon>Pseudomonadati</taxon>
        <taxon>Pseudomonadota</taxon>
        <taxon>Betaproteobacteria</taxon>
        <taxon>Burkholderiales</taxon>
        <taxon>Comamonadaceae</taxon>
        <taxon>Variovorax</taxon>
    </lineage>
</organism>
<dbReference type="CDD" id="cd03459">
    <property type="entry name" value="3_4-PCD"/>
    <property type="match status" value="1"/>
</dbReference>
<dbReference type="InterPro" id="IPR039387">
    <property type="entry name" value="3_4-PCD"/>
</dbReference>